<dbReference type="PANTHER" id="PTHR23113:SF368">
    <property type="entry name" value="CELL DIVISION CONTROL PROTEIN 25"/>
    <property type="match status" value="1"/>
</dbReference>
<reference evidence="5 6" key="1">
    <citation type="submission" date="2019-02" db="EMBL/GenBank/DDBJ databases">
        <title>Genome sequencing of the rare red list fungi Bondarzewia mesenterica.</title>
        <authorList>
            <person name="Buettner E."/>
            <person name="Kellner H."/>
        </authorList>
    </citation>
    <scope>NUCLEOTIDE SEQUENCE [LARGE SCALE GENOMIC DNA]</scope>
    <source>
        <strain evidence="5 6">DSM 108281</strain>
    </source>
</reference>
<feature type="compositionally biased region" description="Basic residues" evidence="3">
    <location>
        <begin position="208"/>
        <end position="219"/>
    </location>
</feature>
<feature type="compositionally biased region" description="Polar residues" evidence="3">
    <location>
        <begin position="1016"/>
        <end position="1026"/>
    </location>
</feature>
<evidence type="ECO:0000256" key="3">
    <source>
        <dbReference type="SAM" id="MobiDB-lite"/>
    </source>
</evidence>
<feature type="compositionally biased region" description="Polar residues" evidence="3">
    <location>
        <begin position="988"/>
        <end position="998"/>
    </location>
</feature>
<dbReference type="InterPro" id="IPR000651">
    <property type="entry name" value="Ras-like_Gua-exchang_fac_N"/>
</dbReference>
<accession>A0A4S4LVP2</accession>
<feature type="compositionally biased region" description="Pro residues" evidence="3">
    <location>
        <begin position="887"/>
        <end position="906"/>
    </location>
</feature>
<dbReference type="GO" id="GO:0005085">
    <property type="term" value="F:guanyl-nucleotide exchange factor activity"/>
    <property type="evidence" value="ECO:0007669"/>
    <property type="project" value="UniProtKB-KW"/>
</dbReference>
<gene>
    <name evidence="5" type="ORF">EW146_g5939</name>
</gene>
<dbReference type="Proteomes" id="UP000310158">
    <property type="component" value="Unassembled WGS sequence"/>
</dbReference>
<proteinExistence type="predicted"/>
<feature type="region of interest" description="Disordered" evidence="3">
    <location>
        <begin position="191"/>
        <end position="300"/>
    </location>
</feature>
<dbReference type="PANTHER" id="PTHR23113">
    <property type="entry name" value="GUANINE NUCLEOTIDE EXCHANGE FACTOR"/>
    <property type="match status" value="1"/>
</dbReference>
<feature type="region of interest" description="Disordered" evidence="3">
    <location>
        <begin position="1172"/>
        <end position="1225"/>
    </location>
</feature>
<feature type="region of interest" description="Disordered" evidence="3">
    <location>
        <begin position="1249"/>
        <end position="1271"/>
    </location>
</feature>
<protein>
    <recommendedName>
        <fullName evidence="4">Ras-GEF domain-containing protein</fullName>
    </recommendedName>
</protein>
<evidence type="ECO:0000313" key="6">
    <source>
        <dbReference type="Proteomes" id="UP000310158"/>
    </source>
</evidence>
<feature type="region of interest" description="Disordered" evidence="3">
    <location>
        <begin position="435"/>
        <end position="456"/>
    </location>
</feature>
<name>A0A4S4LVP2_9AGAM</name>
<dbReference type="Gene3D" id="1.20.870.10">
    <property type="entry name" value="Son of sevenless (SoS) protein Chain: S domain 1"/>
    <property type="match status" value="1"/>
</dbReference>
<feature type="compositionally biased region" description="Polar residues" evidence="3">
    <location>
        <begin position="1212"/>
        <end position="1223"/>
    </location>
</feature>
<feature type="domain" description="Ras-GEF" evidence="4">
    <location>
        <begin position="1288"/>
        <end position="1614"/>
    </location>
</feature>
<feature type="compositionally biased region" description="Polar residues" evidence="3">
    <location>
        <begin position="191"/>
        <end position="204"/>
    </location>
</feature>
<evidence type="ECO:0000259" key="4">
    <source>
        <dbReference type="PROSITE" id="PS50009"/>
    </source>
</evidence>
<feature type="region of interest" description="Disordered" evidence="3">
    <location>
        <begin position="713"/>
        <end position="733"/>
    </location>
</feature>
<dbReference type="SMART" id="SM00147">
    <property type="entry name" value="RasGEF"/>
    <property type="match status" value="1"/>
</dbReference>
<organism evidence="5 6">
    <name type="scientific">Bondarzewia mesenterica</name>
    <dbReference type="NCBI Taxonomy" id="1095465"/>
    <lineage>
        <taxon>Eukaryota</taxon>
        <taxon>Fungi</taxon>
        <taxon>Dikarya</taxon>
        <taxon>Basidiomycota</taxon>
        <taxon>Agaricomycotina</taxon>
        <taxon>Agaricomycetes</taxon>
        <taxon>Russulales</taxon>
        <taxon>Bondarzewiaceae</taxon>
        <taxon>Bondarzewia</taxon>
    </lineage>
</organism>
<dbReference type="CDD" id="cd06224">
    <property type="entry name" value="REM"/>
    <property type="match status" value="1"/>
</dbReference>
<dbReference type="EMBL" id="SGPL01000281">
    <property type="protein sequence ID" value="THH14380.1"/>
    <property type="molecule type" value="Genomic_DNA"/>
</dbReference>
<feature type="compositionally biased region" description="Low complexity" evidence="3">
    <location>
        <begin position="963"/>
        <end position="977"/>
    </location>
</feature>
<feature type="region of interest" description="Disordered" evidence="3">
    <location>
        <begin position="1053"/>
        <end position="1080"/>
    </location>
</feature>
<feature type="region of interest" description="Disordered" evidence="3">
    <location>
        <begin position="43"/>
        <end position="83"/>
    </location>
</feature>
<feature type="region of interest" description="Disordered" evidence="3">
    <location>
        <begin position="1463"/>
        <end position="1487"/>
    </location>
</feature>
<comment type="caution">
    <text evidence="5">The sequence shown here is derived from an EMBL/GenBank/DDBJ whole genome shotgun (WGS) entry which is preliminary data.</text>
</comment>
<dbReference type="Gene3D" id="1.10.840.10">
    <property type="entry name" value="Ras guanine-nucleotide exchange factors catalytic domain"/>
    <property type="match status" value="1"/>
</dbReference>
<feature type="compositionally biased region" description="Low complexity" evidence="3">
    <location>
        <begin position="868"/>
        <end position="878"/>
    </location>
</feature>
<dbReference type="InterPro" id="IPR008937">
    <property type="entry name" value="Ras-like_GEF"/>
</dbReference>
<sequence length="1614" mass="174331">MSSPHLTSFSVEEEDTSLVSTPVVANLTPTAIHPSPVTIASVASSSGHSATDSSVTLLSPVSQEPNTSHIRLPIPNPSTNRSQSSFAFVDISDDGGGDFDNLPPEVASADISMAPDGSFVETSSGAVARELKKRYDRHLGVGKSMRSPYAITAFVNQHGKQMFRVGNRDLSAPAAAAEEAEQRTTLQLEQHAQERQQLPPQKSPKSSRSGRRSTRRSRMSMHSFLPPSMFPIVNRNGDSTPPMARPFANDGPRSPPTRKLRKTRSNPQLPAPPAVLSSSPTSPQPPLHAGRAHSQSVTGADMPRLPVVMVDVKRPPRGDVFSEVMQWSTALTSPYSSSSASFSALSLHLPKEDNDAPHSPAIIIHPFGSGVSFDSPSRRSESNLGLPHLLREMQSFESGLTARADPVSRAVKPGALSPLSSLSTTQTIDEISAIHDNSASSPSPSPASPVPRLSRPHLPDLTFLPSIETSMHTRYSTEVFDVLQTYRGLPLLEKLSLDSTETTVIKMSANADDTAAPRDDPRFVIWGEVYPEADDGSVSQNSHTNLSFPSERRSTKARDSIAIDNPSVHVSSAEGPHKVMVAATIERWIAQLTSELNYDELLVFFLTYRTYISAVDLCHLLICRFHWALGQPSSDHDEMVRRIVRVRTFVAIRLLLASWLNTLKKDPILQKHSDATSTVRKLVSVVRECQEAHARRGGFGAFNGVAVGPVANLSGETSASGEPPRKSSANDDSDLDLDFFADYPTSSGFPPANNQDMSSNGEGTNALQPHHRAILQHLPSTIATPSLPITPTPATLPVHKSAISRALVRTIGRLGRWRRVLNSRSAVPAPLGVCNDVSAFDLELNATGDLLTVRGGVEQYLKMIEVKPTSPTSSQTPSGLASVPGQIPSPPVEVVTPPPYPPPVPPSIDDGVENLADKTGKVEDDPQPLAKVIEGSDGSSDAAETVEPEPVGRNGEQVVSFQSSTRNRTSSSSSGSSDYGEPLRPGQPEQSSFTQPSVRQGPWEMNVAPDDELDFSNASSEVSSNPAAPPGLLKPSRRLPLRRDFEFVDSNRDSVSSMGLTSNDSIMSGPTSSVASDASTDGGLGMIQQWQVNALVDSLSDEEEVGDVEDALRRLEGQMNPQKQRAKESKVNNWIETIRGRMDVGEHGHEVSPLSLEFSSEAEEDDVFQTDIDTQEGSSPSATDLRSSVLSDLSPVSETKSTLEGNAILSPPKSTSAPHTSSAPCVDAKPAVEDAVPIEILQSRVSTSPSLSPKFSQATAPPMLGQPTSNLAHSQRPRVYRCFVLGHGSGELAQHFTMIDRELFLGVKFEELASDDWIGSVDDANVLDWGQFLKDRARWRAEGRSGYKTSALAAARGRFNLIANFVLSEVVLTHPAERPALVGKFIRIAWKCYSLDNYGTLVAIIAGLRSEWVSKAMRKSWHRLNSFNQRIFNDLTSFCDSADHFGHIRNAVAAMSEAKASAAATEDTASSARSSMTRSKSASEGKPVKPAACVPFLGIYLSQLYRFSQLPDLIDPTAPNEAVGIDPMTGNFNAPAHPEVFDSLAPLPPAMQLEPLINVQKQRLIAGAIKDLVAGQHLASRVQFSIDRKLFQRCLRLRGLSDEMLTKALSMYPV</sequence>
<dbReference type="Pfam" id="PF00618">
    <property type="entry name" value="RasGEF_N"/>
    <property type="match status" value="1"/>
</dbReference>
<feature type="compositionally biased region" description="Polar residues" evidence="3">
    <location>
        <begin position="1249"/>
        <end position="1259"/>
    </location>
</feature>
<dbReference type="PROSITE" id="PS50009">
    <property type="entry name" value="RASGEF_CAT"/>
    <property type="match status" value="1"/>
</dbReference>
<dbReference type="OrthoDB" id="10254377at2759"/>
<feature type="compositionally biased region" description="Polar residues" evidence="3">
    <location>
        <begin position="1172"/>
        <end position="1204"/>
    </location>
</feature>
<dbReference type="Pfam" id="PF00617">
    <property type="entry name" value="RasGEF"/>
    <property type="match status" value="1"/>
</dbReference>
<feature type="compositionally biased region" description="Polar residues" evidence="3">
    <location>
        <begin position="55"/>
        <end position="69"/>
    </location>
</feature>
<feature type="compositionally biased region" description="Polar residues" evidence="3">
    <location>
        <begin position="1053"/>
        <end position="1079"/>
    </location>
</feature>
<feature type="region of interest" description="Disordered" evidence="3">
    <location>
        <begin position="868"/>
        <end position="1041"/>
    </location>
</feature>
<evidence type="ECO:0000256" key="1">
    <source>
        <dbReference type="ARBA" id="ARBA00022658"/>
    </source>
</evidence>
<keyword evidence="6" id="KW-1185">Reference proteome</keyword>
<dbReference type="InterPro" id="IPR001895">
    <property type="entry name" value="RASGEF_cat_dom"/>
</dbReference>
<dbReference type="InterPro" id="IPR023578">
    <property type="entry name" value="Ras_GEF_dom_sf"/>
</dbReference>
<keyword evidence="1 2" id="KW-0344">Guanine-nucleotide releasing factor</keyword>
<feature type="compositionally biased region" description="Low complexity" evidence="3">
    <location>
        <begin position="1463"/>
        <end position="1480"/>
    </location>
</feature>
<evidence type="ECO:0000313" key="5">
    <source>
        <dbReference type="EMBL" id="THH14380.1"/>
    </source>
</evidence>
<dbReference type="GO" id="GO:0007265">
    <property type="term" value="P:Ras protein signal transduction"/>
    <property type="evidence" value="ECO:0007669"/>
    <property type="project" value="TreeGrafter"/>
</dbReference>
<feature type="compositionally biased region" description="Low complexity" evidence="3">
    <location>
        <begin position="43"/>
        <end position="54"/>
    </location>
</feature>
<dbReference type="GO" id="GO:0005886">
    <property type="term" value="C:plasma membrane"/>
    <property type="evidence" value="ECO:0007669"/>
    <property type="project" value="TreeGrafter"/>
</dbReference>
<dbReference type="SUPFAM" id="SSF48366">
    <property type="entry name" value="Ras GEF"/>
    <property type="match status" value="1"/>
</dbReference>
<evidence type="ECO:0000256" key="2">
    <source>
        <dbReference type="PROSITE-ProRule" id="PRU00168"/>
    </source>
</evidence>
<dbReference type="InterPro" id="IPR036964">
    <property type="entry name" value="RASGEF_cat_dom_sf"/>
</dbReference>
<feature type="compositionally biased region" description="Basic and acidic residues" evidence="3">
    <location>
        <begin position="915"/>
        <end position="924"/>
    </location>
</feature>